<dbReference type="Proteomes" id="UP001403385">
    <property type="component" value="Unassembled WGS sequence"/>
</dbReference>
<reference evidence="1 2" key="1">
    <citation type="submission" date="2024-04" db="EMBL/GenBank/DDBJ databases">
        <title>Novel genus in family Flammeovirgaceae.</title>
        <authorList>
            <person name="Nguyen T.H."/>
            <person name="Vuong T.Q."/>
            <person name="Le H."/>
            <person name="Kim S.-G."/>
        </authorList>
    </citation>
    <scope>NUCLEOTIDE SEQUENCE [LARGE SCALE GENOMIC DNA]</scope>
    <source>
        <strain evidence="1 2">JCM 23209</strain>
    </source>
</reference>
<name>A0AAW9SG44_9BACT</name>
<comment type="caution">
    <text evidence="1">The sequence shown here is derived from an EMBL/GenBank/DDBJ whole genome shotgun (WGS) entry which is preliminary data.</text>
</comment>
<dbReference type="RefSeq" id="WP_346822614.1">
    <property type="nucleotide sequence ID" value="NZ_JBDKWZ010000010.1"/>
</dbReference>
<accession>A0AAW9SG44</accession>
<dbReference type="EMBL" id="JBDKWZ010000010">
    <property type="protein sequence ID" value="MEN7549836.1"/>
    <property type="molecule type" value="Genomic_DNA"/>
</dbReference>
<organism evidence="1 2">
    <name type="scientific">Rapidithrix thailandica</name>
    <dbReference type="NCBI Taxonomy" id="413964"/>
    <lineage>
        <taxon>Bacteria</taxon>
        <taxon>Pseudomonadati</taxon>
        <taxon>Bacteroidota</taxon>
        <taxon>Cytophagia</taxon>
        <taxon>Cytophagales</taxon>
        <taxon>Flammeovirgaceae</taxon>
        <taxon>Rapidithrix</taxon>
    </lineage>
</organism>
<evidence type="ECO:0008006" key="3">
    <source>
        <dbReference type="Google" id="ProtNLM"/>
    </source>
</evidence>
<evidence type="ECO:0000313" key="2">
    <source>
        <dbReference type="Proteomes" id="UP001403385"/>
    </source>
</evidence>
<protein>
    <recommendedName>
        <fullName evidence="3">NVEALA family protein</fullName>
    </recommendedName>
</protein>
<proteinExistence type="predicted"/>
<keyword evidence="2" id="KW-1185">Reference proteome</keyword>
<evidence type="ECO:0000313" key="1">
    <source>
        <dbReference type="EMBL" id="MEN7549836.1"/>
    </source>
</evidence>
<sequence>MKSKKKFLLQGIVCMTLIAFTYINVSSSIEFGKSASGSANVDLHSLQAKALDCNEGHEGKGKQYWYDRWKLGCDSSTEQTCCFS</sequence>
<dbReference type="AlphaFoldDB" id="A0AAW9SG44"/>
<gene>
    <name evidence="1" type="ORF">AAG747_18065</name>
</gene>